<feature type="domain" description="DUF3444" evidence="1">
    <location>
        <begin position="1"/>
        <end position="172"/>
    </location>
</feature>
<dbReference type="OMA" id="WNMELSS"/>
<dbReference type="Proteomes" id="UP000059680">
    <property type="component" value="Chromosome 11"/>
</dbReference>
<dbReference type="PANTHER" id="PTHR47374">
    <property type="entry name" value="ENDOSOME ANTIGEN-LIKE PROTEIN, PUTATIVE (DUF3444)-RELATED"/>
    <property type="match status" value="1"/>
</dbReference>
<name>A0A0P0Y3Y3_ORYSJ</name>
<dbReference type="InParanoid" id="A0A0P0Y3Y3"/>
<feature type="non-terminal residue" evidence="2">
    <location>
        <position position="1"/>
    </location>
</feature>
<dbReference type="AlphaFoldDB" id="A0A0P0Y3Y3"/>
<dbReference type="PANTHER" id="PTHR47374:SF9">
    <property type="entry name" value="DUF3444 DOMAIN-CONTAINING PROTEIN"/>
    <property type="match status" value="1"/>
</dbReference>
<accession>A0A0P0Y3Y3</accession>
<protein>
    <submittedName>
        <fullName evidence="2">Os11g0578250 protein</fullName>
    </submittedName>
</protein>
<sequence length="261" mass="30313">IWALYSDVDKFPKFYGWISKVERQPFIVHLIWLEASPEYEQEKRWLEQDLPVSCGKFKIRDWKARYERNYSFSHLVHTGQNGSNRQIEILPQVGEIWCIYKNWTPPSVDTCEFVIGEIVGRTEESIKISPLTQLNGFRAVFMPDKRNTVVEIPTRDRLRFSHRIPSFLLTEERGGRLRGFYELDPASVPDVFLYRNTVMGWSGMRGVPGTKAAVAADALVSMSARASATHPPLLRNLTKHFNSTHNRHSMTYECHSRLLRQ</sequence>
<keyword evidence="3" id="KW-1185">Reference proteome</keyword>
<proteinExistence type="predicted"/>
<dbReference type="eggNOG" id="ENOG502QS8C">
    <property type="taxonomic scope" value="Eukaryota"/>
</dbReference>
<dbReference type="PaxDb" id="39947-A0A0P0Y3Y3"/>
<reference evidence="3" key="1">
    <citation type="journal article" date="2005" name="Nature">
        <title>The map-based sequence of the rice genome.</title>
        <authorList>
            <consortium name="International rice genome sequencing project (IRGSP)"/>
            <person name="Matsumoto T."/>
            <person name="Wu J."/>
            <person name="Kanamori H."/>
            <person name="Katayose Y."/>
            <person name="Fujisawa M."/>
            <person name="Namiki N."/>
            <person name="Mizuno H."/>
            <person name="Yamamoto K."/>
            <person name="Antonio B.A."/>
            <person name="Baba T."/>
            <person name="Sakata K."/>
            <person name="Nagamura Y."/>
            <person name="Aoki H."/>
            <person name="Arikawa K."/>
            <person name="Arita K."/>
            <person name="Bito T."/>
            <person name="Chiden Y."/>
            <person name="Fujitsuka N."/>
            <person name="Fukunaka R."/>
            <person name="Hamada M."/>
            <person name="Harada C."/>
            <person name="Hayashi A."/>
            <person name="Hijishita S."/>
            <person name="Honda M."/>
            <person name="Hosokawa S."/>
            <person name="Ichikawa Y."/>
            <person name="Idonuma A."/>
            <person name="Iijima M."/>
            <person name="Ikeda M."/>
            <person name="Ikeno M."/>
            <person name="Ito K."/>
            <person name="Ito S."/>
            <person name="Ito T."/>
            <person name="Ito Y."/>
            <person name="Ito Y."/>
            <person name="Iwabuchi A."/>
            <person name="Kamiya K."/>
            <person name="Karasawa W."/>
            <person name="Kurita K."/>
            <person name="Katagiri S."/>
            <person name="Kikuta A."/>
            <person name="Kobayashi H."/>
            <person name="Kobayashi N."/>
            <person name="Machita K."/>
            <person name="Maehara T."/>
            <person name="Masukawa M."/>
            <person name="Mizubayashi T."/>
            <person name="Mukai Y."/>
            <person name="Nagasaki H."/>
            <person name="Nagata Y."/>
            <person name="Naito S."/>
            <person name="Nakashima M."/>
            <person name="Nakama Y."/>
            <person name="Nakamichi Y."/>
            <person name="Nakamura M."/>
            <person name="Meguro A."/>
            <person name="Negishi M."/>
            <person name="Ohta I."/>
            <person name="Ohta T."/>
            <person name="Okamoto M."/>
            <person name="Ono N."/>
            <person name="Saji S."/>
            <person name="Sakaguchi M."/>
            <person name="Sakai K."/>
            <person name="Shibata M."/>
            <person name="Shimokawa T."/>
            <person name="Song J."/>
            <person name="Takazaki Y."/>
            <person name="Terasawa K."/>
            <person name="Tsugane M."/>
            <person name="Tsuji K."/>
            <person name="Ueda S."/>
            <person name="Waki K."/>
            <person name="Yamagata H."/>
            <person name="Yamamoto M."/>
            <person name="Yamamoto S."/>
            <person name="Yamane H."/>
            <person name="Yoshiki S."/>
            <person name="Yoshihara R."/>
            <person name="Yukawa K."/>
            <person name="Zhong H."/>
            <person name="Yano M."/>
            <person name="Yuan Q."/>
            <person name="Ouyang S."/>
            <person name="Liu J."/>
            <person name="Jones K.M."/>
            <person name="Gansberger K."/>
            <person name="Moffat K."/>
            <person name="Hill J."/>
            <person name="Bera J."/>
            <person name="Fadrosh D."/>
            <person name="Jin S."/>
            <person name="Johri S."/>
            <person name="Kim M."/>
            <person name="Overton L."/>
            <person name="Reardon M."/>
            <person name="Tsitrin T."/>
            <person name="Vuong H."/>
            <person name="Weaver B."/>
            <person name="Ciecko A."/>
            <person name="Tallon L."/>
            <person name="Jackson J."/>
            <person name="Pai G."/>
            <person name="Aken S.V."/>
            <person name="Utterback T."/>
            <person name="Reidmuller S."/>
            <person name="Feldblyum T."/>
            <person name="Hsiao J."/>
            <person name="Zismann V."/>
            <person name="Iobst S."/>
            <person name="de Vazeille A.R."/>
            <person name="Buell C.R."/>
            <person name="Ying K."/>
            <person name="Li Y."/>
            <person name="Lu T."/>
            <person name="Huang Y."/>
            <person name="Zhao Q."/>
            <person name="Feng Q."/>
            <person name="Zhang L."/>
            <person name="Zhu J."/>
            <person name="Weng Q."/>
            <person name="Mu J."/>
            <person name="Lu Y."/>
            <person name="Fan D."/>
            <person name="Liu Y."/>
            <person name="Guan J."/>
            <person name="Zhang Y."/>
            <person name="Yu S."/>
            <person name="Liu X."/>
            <person name="Zhang Y."/>
            <person name="Hong G."/>
            <person name="Han B."/>
            <person name="Choisne N."/>
            <person name="Demange N."/>
            <person name="Orjeda G."/>
            <person name="Samain S."/>
            <person name="Cattolico L."/>
            <person name="Pelletier E."/>
            <person name="Couloux A."/>
            <person name="Segurens B."/>
            <person name="Wincker P."/>
            <person name="D'Hont A."/>
            <person name="Scarpelli C."/>
            <person name="Weissenbach J."/>
            <person name="Salanoubat M."/>
            <person name="Quetier F."/>
            <person name="Yu Y."/>
            <person name="Kim H.R."/>
            <person name="Rambo T."/>
            <person name="Currie J."/>
            <person name="Collura K."/>
            <person name="Luo M."/>
            <person name="Yang T."/>
            <person name="Ammiraju J.S.S."/>
            <person name="Engler F."/>
            <person name="Soderlund C."/>
            <person name="Wing R.A."/>
            <person name="Palmer L.E."/>
            <person name="de la Bastide M."/>
            <person name="Spiegel L."/>
            <person name="Nascimento L."/>
            <person name="Zutavern T."/>
            <person name="O'Shaughnessy A."/>
            <person name="Dike S."/>
            <person name="Dedhia N."/>
            <person name="Preston R."/>
            <person name="Balija V."/>
            <person name="McCombie W.R."/>
            <person name="Chow T."/>
            <person name="Chen H."/>
            <person name="Chung M."/>
            <person name="Chen C."/>
            <person name="Shaw J."/>
            <person name="Wu H."/>
            <person name="Hsiao K."/>
            <person name="Chao Y."/>
            <person name="Chu M."/>
            <person name="Cheng C."/>
            <person name="Hour A."/>
            <person name="Lee P."/>
            <person name="Lin S."/>
            <person name="Lin Y."/>
            <person name="Liou J."/>
            <person name="Liu S."/>
            <person name="Hsing Y."/>
            <person name="Raghuvanshi S."/>
            <person name="Mohanty A."/>
            <person name="Bharti A.K."/>
            <person name="Gaur A."/>
            <person name="Gupta V."/>
            <person name="Kumar D."/>
            <person name="Ravi V."/>
            <person name="Vij S."/>
            <person name="Kapur A."/>
            <person name="Khurana P."/>
            <person name="Khurana P."/>
            <person name="Khurana J.P."/>
            <person name="Tyagi A.K."/>
            <person name="Gaikwad K."/>
            <person name="Singh A."/>
            <person name="Dalal V."/>
            <person name="Srivastava S."/>
            <person name="Dixit A."/>
            <person name="Pal A.K."/>
            <person name="Ghazi I.A."/>
            <person name="Yadav M."/>
            <person name="Pandit A."/>
            <person name="Bhargava A."/>
            <person name="Sureshbabu K."/>
            <person name="Batra K."/>
            <person name="Sharma T.R."/>
            <person name="Mohapatra T."/>
            <person name="Singh N.K."/>
            <person name="Messing J."/>
            <person name="Nelson A.B."/>
            <person name="Fuks G."/>
            <person name="Kavchok S."/>
            <person name="Keizer G."/>
            <person name="Linton E."/>
            <person name="Llaca V."/>
            <person name="Song R."/>
            <person name="Tanyolac B."/>
            <person name="Young S."/>
            <person name="Ho-Il K."/>
            <person name="Hahn J.H."/>
            <person name="Sangsakoo G."/>
            <person name="Vanavichit A."/>
            <person name="de Mattos Luiz.A.T."/>
            <person name="Zimmer P.D."/>
            <person name="Malone G."/>
            <person name="Dellagostin O."/>
            <person name="de Oliveira A.C."/>
            <person name="Bevan M."/>
            <person name="Bancroft I."/>
            <person name="Minx P."/>
            <person name="Cordum H."/>
            <person name="Wilson R."/>
            <person name="Cheng Z."/>
            <person name="Jin W."/>
            <person name="Jiang J."/>
            <person name="Leong S.A."/>
            <person name="Iwama H."/>
            <person name="Gojobori T."/>
            <person name="Itoh T."/>
            <person name="Niimura Y."/>
            <person name="Fujii Y."/>
            <person name="Habara T."/>
            <person name="Sakai H."/>
            <person name="Sato Y."/>
            <person name="Wilson G."/>
            <person name="Kumar K."/>
            <person name="McCouch S."/>
            <person name="Juretic N."/>
            <person name="Hoen D."/>
            <person name="Wright S."/>
            <person name="Bruskiewich R."/>
            <person name="Bureau T."/>
            <person name="Miyao A."/>
            <person name="Hirochika H."/>
            <person name="Nishikawa T."/>
            <person name="Kadowaki K."/>
            <person name="Sugiura M."/>
            <person name="Burr B."/>
            <person name="Sasaki T."/>
        </authorList>
    </citation>
    <scope>NUCLEOTIDE SEQUENCE [LARGE SCALE GENOMIC DNA]</scope>
    <source>
        <strain evidence="3">cv. Nipponbare</strain>
    </source>
</reference>
<gene>
    <name evidence="2" type="ordered locus">Os11g0578250</name>
    <name evidence="2" type="ORF">OSNPB_110578250</name>
</gene>
<dbReference type="EMBL" id="AP014967">
    <property type="protein sequence ID" value="BAT14589.1"/>
    <property type="molecule type" value="Genomic_DNA"/>
</dbReference>
<dbReference type="STRING" id="39947.A0A0P0Y3Y3"/>
<dbReference type="InterPro" id="IPR024593">
    <property type="entry name" value="DUF3444"/>
</dbReference>
<organism evidence="2 3">
    <name type="scientific">Oryza sativa subsp. japonica</name>
    <name type="common">Rice</name>
    <dbReference type="NCBI Taxonomy" id="39947"/>
    <lineage>
        <taxon>Eukaryota</taxon>
        <taxon>Viridiplantae</taxon>
        <taxon>Streptophyta</taxon>
        <taxon>Embryophyta</taxon>
        <taxon>Tracheophyta</taxon>
        <taxon>Spermatophyta</taxon>
        <taxon>Magnoliopsida</taxon>
        <taxon>Liliopsida</taxon>
        <taxon>Poales</taxon>
        <taxon>Poaceae</taxon>
        <taxon>BOP clade</taxon>
        <taxon>Oryzoideae</taxon>
        <taxon>Oryzeae</taxon>
        <taxon>Oryzinae</taxon>
        <taxon>Oryza</taxon>
        <taxon>Oryza sativa</taxon>
    </lineage>
</organism>
<reference evidence="2 3" key="2">
    <citation type="journal article" date="2013" name="Plant Cell Physiol.">
        <title>Rice Annotation Project Database (RAP-DB): an integrative and interactive database for rice genomics.</title>
        <authorList>
            <person name="Sakai H."/>
            <person name="Lee S.S."/>
            <person name="Tanaka T."/>
            <person name="Numa H."/>
            <person name="Kim J."/>
            <person name="Kawahara Y."/>
            <person name="Wakimoto H."/>
            <person name="Yang C.C."/>
            <person name="Iwamoto M."/>
            <person name="Abe T."/>
            <person name="Yamada Y."/>
            <person name="Muto A."/>
            <person name="Inokuchi H."/>
            <person name="Ikemura T."/>
            <person name="Matsumoto T."/>
            <person name="Sasaki T."/>
            <person name="Itoh T."/>
        </authorList>
    </citation>
    <scope>NUCLEOTIDE SEQUENCE [LARGE SCALE GENOMIC DNA]</scope>
    <source>
        <strain evidence="3">cv. Nipponbare</strain>
    </source>
</reference>
<dbReference type="Gramene" id="Os11t0578250-00">
    <property type="protein sequence ID" value="Os11t0578250-00"/>
    <property type="gene ID" value="Os11g0578250"/>
</dbReference>
<evidence type="ECO:0000313" key="2">
    <source>
        <dbReference type="EMBL" id="BAT14589.1"/>
    </source>
</evidence>
<dbReference type="Pfam" id="PF11926">
    <property type="entry name" value="DUF3444"/>
    <property type="match status" value="1"/>
</dbReference>
<reference evidence="2 3" key="3">
    <citation type="journal article" date="2013" name="Rice">
        <title>Improvement of the Oryza sativa Nipponbare reference genome using next generation sequence and optical map data.</title>
        <authorList>
            <person name="Kawahara Y."/>
            <person name="de la Bastide M."/>
            <person name="Hamilton J.P."/>
            <person name="Kanamori H."/>
            <person name="McCombie W.R."/>
            <person name="Ouyang S."/>
            <person name="Schwartz D.C."/>
            <person name="Tanaka T."/>
            <person name="Wu J."/>
            <person name="Zhou S."/>
            <person name="Childs K.L."/>
            <person name="Davidson R.M."/>
            <person name="Lin H."/>
            <person name="Quesada-Ocampo L."/>
            <person name="Vaillancourt B."/>
            <person name="Sakai H."/>
            <person name="Lee S.S."/>
            <person name="Kim J."/>
            <person name="Numa H."/>
            <person name="Itoh T."/>
            <person name="Buell C.R."/>
            <person name="Matsumoto T."/>
        </authorList>
    </citation>
    <scope>NUCLEOTIDE SEQUENCE [LARGE SCALE GENOMIC DNA]</scope>
    <source>
        <strain evidence="3">cv. Nipponbare</strain>
    </source>
</reference>
<evidence type="ECO:0000259" key="1">
    <source>
        <dbReference type="Pfam" id="PF11926"/>
    </source>
</evidence>
<evidence type="ECO:0000313" key="3">
    <source>
        <dbReference type="Proteomes" id="UP000059680"/>
    </source>
</evidence>